<dbReference type="InterPro" id="IPR001375">
    <property type="entry name" value="Peptidase_S9_cat"/>
</dbReference>
<keyword evidence="3" id="KW-1185">Reference proteome</keyword>
<reference evidence="2" key="2">
    <citation type="submission" date="2020-09" db="EMBL/GenBank/DDBJ databases">
        <authorList>
            <person name="Sun Q."/>
            <person name="Zhou Y."/>
        </authorList>
    </citation>
    <scope>NUCLEOTIDE SEQUENCE</scope>
    <source>
        <strain evidence="2">CGMCC 1.15290</strain>
    </source>
</reference>
<sequence>MKKILITAVMAVCIINGRAQQPPVKKGSKSSKPATADSIHWQGQIGAKRILLTAVPKQGGLKAAWFTSPENSIWQLKADTLYKKGDTLIVQGPLYFGTFYVKRSADGKELNGYLLKDTVRKPLVLTSVSAMQPLVLPQTPKAPFTYTSGNVQYYNADSSIHFGGTLTIPKEGAKHPAVVIVSGTGQQDRDGNMAGHPMFAVIADYLSRNGIAVLRVDDRGVNETTGNYFNTTTREFAADALAGIRYLQGRKEIDAAKTGLIGHSEGGAAASIAASESKDVAFIISLSGVGITGMKALLLQNEAIVNSSPITAVNKQRFNKVNKVLFEIVYENASDTALEQRMRTAYRQWQADDSAFIAPLDKKQTDHFFYPFERYLSQATGPWYRGFMTYEPSQVFPLIKVPVLAINGDRDIISLATPNLEGFQRYVPAGLIQTWQVPGLNHLYQHCVTCATNEYSELSETFAPEVLERMKQFILSVK</sequence>
<dbReference type="GO" id="GO:0006508">
    <property type="term" value="P:proteolysis"/>
    <property type="evidence" value="ECO:0007669"/>
    <property type="project" value="InterPro"/>
</dbReference>
<comment type="caution">
    <text evidence="2">The sequence shown here is derived from an EMBL/GenBank/DDBJ whole genome shotgun (WGS) entry which is preliminary data.</text>
</comment>
<dbReference type="Pfam" id="PF00326">
    <property type="entry name" value="Peptidase_S9"/>
    <property type="match status" value="1"/>
</dbReference>
<evidence type="ECO:0000259" key="1">
    <source>
        <dbReference type="Pfam" id="PF00326"/>
    </source>
</evidence>
<feature type="domain" description="Peptidase S9 prolyl oligopeptidase catalytic" evidence="1">
    <location>
        <begin position="201"/>
        <end position="303"/>
    </location>
</feature>
<dbReference type="GO" id="GO:0008236">
    <property type="term" value="F:serine-type peptidase activity"/>
    <property type="evidence" value="ECO:0007669"/>
    <property type="project" value="InterPro"/>
</dbReference>
<proteinExistence type="predicted"/>
<dbReference type="Gene3D" id="3.40.50.1820">
    <property type="entry name" value="alpha/beta hydrolase"/>
    <property type="match status" value="1"/>
</dbReference>
<accession>A0A917MX50</accession>
<protein>
    <submittedName>
        <fullName evidence="2">Alpha/beta hydrolase</fullName>
    </submittedName>
</protein>
<keyword evidence="2" id="KW-0378">Hydrolase</keyword>
<evidence type="ECO:0000313" key="3">
    <source>
        <dbReference type="Proteomes" id="UP000627292"/>
    </source>
</evidence>
<dbReference type="InterPro" id="IPR053145">
    <property type="entry name" value="AB_hydrolase_Est10"/>
</dbReference>
<reference evidence="2" key="1">
    <citation type="journal article" date="2014" name="Int. J. Syst. Evol. Microbiol.">
        <title>Complete genome sequence of Corynebacterium casei LMG S-19264T (=DSM 44701T), isolated from a smear-ripened cheese.</title>
        <authorList>
            <consortium name="US DOE Joint Genome Institute (JGI-PGF)"/>
            <person name="Walter F."/>
            <person name="Albersmeier A."/>
            <person name="Kalinowski J."/>
            <person name="Ruckert C."/>
        </authorList>
    </citation>
    <scope>NUCLEOTIDE SEQUENCE</scope>
    <source>
        <strain evidence="2">CGMCC 1.15290</strain>
    </source>
</reference>
<dbReference type="RefSeq" id="WP_188954662.1">
    <property type="nucleotide sequence ID" value="NZ_BMIB01000003.1"/>
</dbReference>
<dbReference type="InterPro" id="IPR029058">
    <property type="entry name" value="AB_hydrolase_fold"/>
</dbReference>
<dbReference type="SUPFAM" id="SSF53474">
    <property type="entry name" value="alpha/beta-Hydrolases"/>
    <property type="match status" value="1"/>
</dbReference>
<dbReference type="Proteomes" id="UP000627292">
    <property type="component" value="Unassembled WGS sequence"/>
</dbReference>
<organism evidence="2 3">
    <name type="scientific">Filimonas zeae</name>
    <dbReference type="NCBI Taxonomy" id="1737353"/>
    <lineage>
        <taxon>Bacteria</taxon>
        <taxon>Pseudomonadati</taxon>
        <taxon>Bacteroidota</taxon>
        <taxon>Chitinophagia</taxon>
        <taxon>Chitinophagales</taxon>
        <taxon>Chitinophagaceae</taxon>
        <taxon>Filimonas</taxon>
    </lineage>
</organism>
<dbReference type="AlphaFoldDB" id="A0A917MX50"/>
<dbReference type="PANTHER" id="PTHR43265">
    <property type="entry name" value="ESTERASE ESTD"/>
    <property type="match status" value="1"/>
</dbReference>
<dbReference type="EMBL" id="BMIB01000003">
    <property type="protein sequence ID" value="GGH73607.1"/>
    <property type="molecule type" value="Genomic_DNA"/>
</dbReference>
<name>A0A917MX50_9BACT</name>
<evidence type="ECO:0000313" key="2">
    <source>
        <dbReference type="EMBL" id="GGH73607.1"/>
    </source>
</evidence>
<dbReference type="PANTHER" id="PTHR43265:SF1">
    <property type="entry name" value="ESTERASE ESTD"/>
    <property type="match status" value="1"/>
</dbReference>
<dbReference type="GO" id="GO:0052689">
    <property type="term" value="F:carboxylic ester hydrolase activity"/>
    <property type="evidence" value="ECO:0007669"/>
    <property type="project" value="TreeGrafter"/>
</dbReference>
<gene>
    <name evidence="2" type="ORF">GCM10011379_35310</name>
</gene>